<evidence type="ECO:0000313" key="1">
    <source>
        <dbReference type="EMBL" id="CAN99037.1"/>
    </source>
</evidence>
<dbReference type="STRING" id="448385.sce8865"/>
<dbReference type="InterPro" id="IPR036249">
    <property type="entry name" value="Thioredoxin-like_sf"/>
</dbReference>
<dbReference type="KEGG" id="scl:sce8865"/>
<name>A9G5J4_SORC5</name>
<organism evidence="1 2">
    <name type="scientific">Sorangium cellulosum (strain So ce56)</name>
    <name type="common">Polyangium cellulosum (strain So ce56)</name>
    <dbReference type="NCBI Taxonomy" id="448385"/>
    <lineage>
        <taxon>Bacteria</taxon>
        <taxon>Pseudomonadati</taxon>
        <taxon>Myxococcota</taxon>
        <taxon>Polyangia</taxon>
        <taxon>Polyangiales</taxon>
        <taxon>Polyangiaceae</taxon>
        <taxon>Sorangium</taxon>
    </lineage>
</organism>
<dbReference type="Gene3D" id="3.40.30.10">
    <property type="entry name" value="Glutaredoxin"/>
    <property type="match status" value="1"/>
</dbReference>
<dbReference type="HOGENOM" id="CLU_2182230_0_0_7"/>
<dbReference type="SUPFAM" id="SSF52833">
    <property type="entry name" value="Thioredoxin-like"/>
    <property type="match status" value="1"/>
</dbReference>
<protein>
    <submittedName>
        <fullName evidence="1">Transferase</fullName>
    </submittedName>
</protein>
<keyword evidence="2" id="KW-1185">Reference proteome</keyword>
<dbReference type="AlphaFoldDB" id="A9G5J4"/>
<sequence>MRTQRTCARGACPSSPSVEQIDAEIAALAAIIRENHAMLEIWGRISSINVRKVAFTAQLLHLPFERVGAGAAFGIPKTPEYLARNPNALVPTLEGAAAMVELVRSVAAR</sequence>
<proteinExistence type="predicted"/>
<reference evidence="1 2" key="1">
    <citation type="journal article" date="2007" name="Nat. Biotechnol.">
        <title>Complete genome sequence of the myxobacterium Sorangium cellulosum.</title>
        <authorList>
            <person name="Schneiker S."/>
            <person name="Perlova O."/>
            <person name="Kaiser O."/>
            <person name="Gerth K."/>
            <person name="Alici A."/>
            <person name="Altmeyer M.O."/>
            <person name="Bartels D."/>
            <person name="Bekel T."/>
            <person name="Beyer S."/>
            <person name="Bode E."/>
            <person name="Bode H.B."/>
            <person name="Bolten C.J."/>
            <person name="Choudhuri J.V."/>
            <person name="Doss S."/>
            <person name="Elnakady Y.A."/>
            <person name="Frank B."/>
            <person name="Gaigalat L."/>
            <person name="Goesmann A."/>
            <person name="Groeger C."/>
            <person name="Gross F."/>
            <person name="Jelsbak L."/>
            <person name="Jelsbak L."/>
            <person name="Kalinowski J."/>
            <person name="Kegler C."/>
            <person name="Knauber T."/>
            <person name="Konietzny S."/>
            <person name="Kopp M."/>
            <person name="Krause L."/>
            <person name="Krug D."/>
            <person name="Linke B."/>
            <person name="Mahmud T."/>
            <person name="Martinez-Arias R."/>
            <person name="McHardy A.C."/>
            <person name="Merai M."/>
            <person name="Meyer F."/>
            <person name="Mormann S."/>
            <person name="Munoz-Dorado J."/>
            <person name="Perez J."/>
            <person name="Pradella S."/>
            <person name="Rachid S."/>
            <person name="Raddatz G."/>
            <person name="Rosenau F."/>
            <person name="Rueckert C."/>
            <person name="Sasse F."/>
            <person name="Scharfe M."/>
            <person name="Schuster S.C."/>
            <person name="Suen G."/>
            <person name="Treuner-Lange A."/>
            <person name="Velicer G.J."/>
            <person name="Vorholter F.-J."/>
            <person name="Weissman K.J."/>
            <person name="Welch R.D."/>
            <person name="Wenzel S.C."/>
            <person name="Whitworth D.E."/>
            <person name="Wilhelm S."/>
            <person name="Wittmann C."/>
            <person name="Bloecker H."/>
            <person name="Puehler A."/>
            <person name="Mueller R."/>
        </authorList>
    </citation>
    <scope>NUCLEOTIDE SEQUENCE [LARGE SCALE GENOMIC DNA]</scope>
    <source>
        <strain evidence="2">So ce56</strain>
    </source>
</reference>
<dbReference type="Proteomes" id="UP000002139">
    <property type="component" value="Chromosome"/>
</dbReference>
<dbReference type="GO" id="GO:0016740">
    <property type="term" value="F:transferase activity"/>
    <property type="evidence" value="ECO:0007669"/>
    <property type="project" value="UniProtKB-KW"/>
</dbReference>
<keyword evidence="1" id="KW-0808">Transferase</keyword>
<accession>A9G5J4</accession>
<evidence type="ECO:0000313" key="2">
    <source>
        <dbReference type="Proteomes" id="UP000002139"/>
    </source>
</evidence>
<dbReference type="eggNOG" id="COG0625">
    <property type="taxonomic scope" value="Bacteria"/>
</dbReference>
<gene>
    <name evidence="1" type="ordered locus">sce8865</name>
</gene>
<dbReference type="EMBL" id="AM746676">
    <property type="protein sequence ID" value="CAN99037.1"/>
    <property type="molecule type" value="Genomic_DNA"/>
</dbReference>